<dbReference type="AlphaFoldDB" id="A0AAV8WNS0"/>
<keyword evidence="4" id="KW-1185">Reference proteome</keyword>
<reference evidence="3" key="1">
    <citation type="journal article" date="2023" name="Insect Mol. Biol.">
        <title>Genome sequencing provides insights into the evolution of gene families encoding plant cell wall-degrading enzymes in longhorned beetles.</title>
        <authorList>
            <person name="Shin N.R."/>
            <person name="Okamura Y."/>
            <person name="Kirsch R."/>
            <person name="Pauchet Y."/>
        </authorList>
    </citation>
    <scope>NUCLEOTIDE SEQUENCE</scope>
    <source>
        <strain evidence="3">RBIC_L_NR</strain>
    </source>
</reference>
<comment type="caution">
    <text evidence="3">The sequence shown here is derived from an EMBL/GenBank/DDBJ whole genome shotgun (WGS) entry which is preliminary data.</text>
</comment>
<name>A0AAV8WNS0_9CUCU</name>
<evidence type="ECO:0000313" key="3">
    <source>
        <dbReference type="EMBL" id="KAJ8927831.1"/>
    </source>
</evidence>
<keyword evidence="2" id="KW-0812">Transmembrane</keyword>
<sequence>MNFNIGLFLIIILSLAISAIFLQILAAIAAKKKILRLLDEGYYFIEVEVRWRQKELRPIHPNNIDFSTDEVSGKKDVPPPYAP</sequence>
<evidence type="ECO:0000313" key="4">
    <source>
        <dbReference type="Proteomes" id="UP001162156"/>
    </source>
</evidence>
<protein>
    <submittedName>
        <fullName evidence="3">Uncharacterized protein</fullName>
    </submittedName>
</protein>
<keyword evidence="2" id="KW-0472">Membrane</keyword>
<accession>A0AAV8WNS0</accession>
<evidence type="ECO:0000256" key="2">
    <source>
        <dbReference type="SAM" id="Phobius"/>
    </source>
</evidence>
<feature type="region of interest" description="Disordered" evidence="1">
    <location>
        <begin position="60"/>
        <end position="83"/>
    </location>
</feature>
<dbReference type="Proteomes" id="UP001162156">
    <property type="component" value="Unassembled WGS sequence"/>
</dbReference>
<feature type="transmembrane region" description="Helical" evidence="2">
    <location>
        <begin position="6"/>
        <end position="30"/>
    </location>
</feature>
<dbReference type="EMBL" id="JANEYF010005528">
    <property type="protein sequence ID" value="KAJ8927831.1"/>
    <property type="molecule type" value="Genomic_DNA"/>
</dbReference>
<evidence type="ECO:0000256" key="1">
    <source>
        <dbReference type="SAM" id="MobiDB-lite"/>
    </source>
</evidence>
<organism evidence="3 4">
    <name type="scientific">Rhamnusium bicolor</name>
    <dbReference type="NCBI Taxonomy" id="1586634"/>
    <lineage>
        <taxon>Eukaryota</taxon>
        <taxon>Metazoa</taxon>
        <taxon>Ecdysozoa</taxon>
        <taxon>Arthropoda</taxon>
        <taxon>Hexapoda</taxon>
        <taxon>Insecta</taxon>
        <taxon>Pterygota</taxon>
        <taxon>Neoptera</taxon>
        <taxon>Endopterygota</taxon>
        <taxon>Coleoptera</taxon>
        <taxon>Polyphaga</taxon>
        <taxon>Cucujiformia</taxon>
        <taxon>Chrysomeloidea</taxon>
        <taxon>Cerambycidae</taxon>
        <taxon>Lepturinae</taxon>
        <taxon>Rhagiini</taxon>
        <taxon>Rhamnusium</taxon>
    </lineage>
</organism>
<gene>
    <name evidence="3" type="ORF">NQ314_019714</name>
</gene>
<proteinExistence type="predicted"/>
<keyword evidence="2" id="KW-1133">Transmembrane helix</keyword>